<reference evidence="1" key="1">
    <citation type="submission" date="2023-10" db="EMBL/GenBank/DDBJ databases">
        <authorList>
            <person name="Rodriguez Cubillos JULIANA M."/>
            <person name="De Vega J."/>
        </authorList>
    </citation>
    <scope>NUCLEOTIDE SEQUENCE</scope>
</reference>
<protein>
    <submittedName>
        <fullName evidence="1">Uncharacterized protein</fullName>
    </submittedName>
</protein>
<evidence type="ECO:0000313" key="1">
    <source>
        <dbReference type="EMBL" id="CAJ2668979.1"/>
    </source>
</evidence>
<proteinExistence type="predicted"/>
<organism evidence="1 2">
    <name type="scientific">Trifolium pratense</name>
    <name type="common">Red clover</name>
    <dbReference type="NCBI Taxonomy" id="57577"/>
    <lineage>
        <taxon>Eukaryota</taxon>
        <taxon>Viridiplantae</taxon>
        <taxon>Streptophyta</taxon>
        <taxon>Embryophyta</taxon>
        <taxon>Tracheophyta</taxon>
        <taxon>Spermatophyta</taxon>
        <taxon>Magnoliopsida</taxon>
        <taxon>eudicotyledons</taxon>
        <taxon>Gunneridae</taxon>
        <taxon>Pentapetalae</taxon>
        <taxon>rosids</taxon>
        <taxon>fabids</taxon>
        <taxon>Fabales</taxon>
        <taxon>Fabaceae</taxon>
        <taxon>Papilionoideae</taxon>
        <taxon>50 kb inversion clade</taxon>
        <taxon>NPAAA clade</taxon>
        <taxon>Hologalegina</taxon>
        <taxon>IRL clade</taxon>
        <taxon>Trifolieae</taxon>
        <taxon>Trifolium</taxon>
    </lineage>
</organism>
<dbReference type="Proteomes" id="UP001177021">
    <property type="component" value="Unassembled WGS sequence"/>
</dbReference>
<name>A0ACB0LKU1_TRIPR</name>
<comment type="caution">
    <text evidence="1">The sequence shown here is derived from an EMBL/GenBank/DDBJ whole genome shotgun (WGS) entry which is preliminary data.</text>
</comment>
<dbReference type="EMBL" id="CASHSV030000615">
    <property type="protein sequence ID" value="CAJ2668979.1"/>
    <property type="molecule type" value="Genomic_DNA"/>
</dbReference>
<gene>
    <name evidence="1" type="ORF">MILVUS5_LOCUS33270</name>
</gene>
<accession>A0ACB0LKU1</accession>
<keyword evidence="2" id="KW-1185">Reference proteome</keyword>
<evidence type="ECO:0000313" key="2">
    <source>
        <dbReference type="Proteomes" id="UP001177021"/>
    </source>
</evidence>
<sequence>MNMGDNITRQDQVEISIERLNASLEAAKFKNPNDKDCEEQVEKIEPKGECRYCHEEEFVSRLEAPCNCAGSLKYAHRKCVSHWCNVKRNIICEICKQVYQPNYSVIGPPPLDDIDMSELWRIPGTNIRVMSPLQLIQHGVNRLLRSMNTDFTLRNPSAGVIFGTLLLLFVAAMVIRDAYYYTPPKEDLFSQIMYIAVIMISVPIYVFSWILECRYLSLEKLRFNSLIGTFSTKTSLDLLLRSIL</sequence>